<gene>
    <name evidence="1" type="ORF">ACFP2V_00030</name>
</gene>
<proteinExistence type="predicted"/>
<dbReference type="Proteomes" id="UP001596183">
    <property type="component" value="Unassembled WGS sequence"/>
</dbReference>
<keyword evidence="2" id="KW-1185">Reference proteome</keyword>
<name>A0ABW0XKA7_9ACTN</name>
<evidence type="ECO:0000313" key="1">
    <source>
        <dbReference type="EMBL" id="MFC5668560.1"/>
    </source>
</evidence>
<comment type="caution">
    <text evidence="1">The sequence shown here is derived from an EMBL/GenBank/DDBJ whole genome shotgun (WGS) entry which is preliminary data.</text>
</comment>
<evidence type="ECO:0000313" key="2">
    <source>
        <dbReference type="Proteomes" id="UP001596183"/>
    </source>
</evidence>
<organism evidence="1 2">
    <name type="scientific">Streptomyces incanus</name>
    <dbReference type="NCBI Taxonomy" id="887453"/>
    <lineage>
        <taxon>Bacteria</taxon>
        <taxon>Bacillati</taxon>
        <taxon>Actinomycetota</taxon>
        <taxon>Actinomycetes</taxon>
        <taxon>Kitasatosporales</taxon>
        <taxon>Streptomycetaceae</taxon>
        <taxon>Streptomyces</taxon>
    </lineage>
</organism>
<sequence>MRRRRGGGGVNYYGSTTVDCERELAQLDERGHRPLRTVATDDPGAGL</sequence>
<reference evidence="2" key="1">
    <citation type="journal article" date="2019" name="Int. J. Syst. Evol. Microbiol.">
        <title>The Global Catalogue of Microorganisms (GCM) 10K type strain sequencing project: providing services to taxonomists for standard genome sequencing and annotation.</title>
        <authorList>
            <consortium name="The Broad Institute Genomics Platform"/>
            <consortium name="The Broad Institute Genome Sequencing Center for Infectious Disease"/>
            <person name="Wu L."/>
            <person name="Ma J."/>
        </authorList>
    </citation>
    <scope>NUCLEOTIDE SEQUENCE [LARGE SCALE GENOMIC DNA]</scope>
    <source>
        <strain evidence="2">JCM 13852</strain>
    </source>
</reference>
<protein>
    <submittedName>
        <fullName evidence="1">Uncharacterized protein</fullName>
    </submittedName>
</protein>
<accession>A0ABW0XKA7</accession>
<dbReference type="RefSeq" id="WP_381204184.1">
    <property type="nucleotide sequence ID" value="NZ_JBHSPC010000001.1"/>
</dbReference>
<dbReference type="EMBL" id="JBHSPC010000001">
    <property type="protein sequence ID" value="MFC5668560.1"/>
    <property type="molecule type" value="Genomic_DNA"/>
</dbReference>